<dbReference type="AlphaFoldDB" id="A0A0V8GBG3"/>
<reference evidence="12 15" key="3">
    <citation type="submission" date="2023-12" db="EMBL/GenBank/DDBJ databases">
        <authorList>
            <person name="Easwaran N."/>
            <person name="Lazarus H.P.S."/>
        </authorList>
    </citation>
    <scope>NUCLEOTIDE SEQUENCE [LARGE SCALE GENOMIC DNA]</scope>
    <source>
        <strain evidence="12 15">VIT-2023</strain>
    </source>
</reference>
<evidence type="ECO:0000256" key="8">
    <source>
        <dbReference type="ARBA" id="ARBA00023136"/>
    </source>
</evidence>
<dbReference type="InterPro" id="IPR005807">
    <property type="entry name" value="SecE_bac"/>
</dbReference>
<protein>
    <recommendedName>
        <fullName evidence="9">Protein translocase subunit SecE</fullName>
    </recommendedName>
</protein>
<dbReference type="Pfam" id="PF00584">
    <property type="entry name" value="SecE"/>
    <property type="match status" value="1"/>
</dbReference>
<dbReference type="Proteomes" id="UP001387110">
    <property type="component" value="Unassembled WGS sequence"/>
</dbReference>
<evidence type="ECO:0000256" key="9">
    <source>
        <dbReference type="HAMAP-Rule" id="MF_00422"/>
    </source>
</evidence>
<evidence type="ECO:0000256" key="6">
    <source>
        <dbReference type="ARBA" id="ARBA00022989"/>
    </source>
</evidence>
<feature type="transmembrane region" description="Helical" evidence="9">
    <location>
        <begin position="22"/>
        <end position="43"/>
    </location>
</feature>
<evidence type="ECO:0000256" key="5">
    <source>
        <dbReference type="ARBA" id="ARBA00022927"/>
    </source>
</evidence>
<comment type="function">
    <text evidence="9">Essential subunit of the Sec protein translocation channel SecYEG. Clamps together the 2 halves of SecY. May contact the channel plug during translocation.</text>
</comment>
<reference evidence="11 14" key="2">
    <citation type="journal article" date="2016" name="Front. Microbiol.">
        <title>Genomic Resource of Rice Seed Associated Bacteria.</title>
        <authorList>
            <person name="Midha S."/>
            <person name="Bansal K."/>
            <person name="Sharma S."/>
            <person name="Kumar N."/>
            <person name="Patil P.P."/>
            <person name="Chaudhry V."/>
            <person name="Patil P.B."/>
        </authorList>
    </citation>
    <scope>NUCLEOTIDE SEQUENCE [LARGE SCALE GENOMIC DNA]</scope>
    <source>
        <strain evidence="11 14">RSA11</strain>
    </source>
</reference>
<keyword evidence="4 9" id="KW-0812">Transmembrane</keyword>
<dbReference type="PROSITE" id="PS01067">
    <property type="entry name" value="SECE_SEC61G"/>
    <property type="match status" value="1"/>
</dbReference>
<evidence type="ECO:0000313" key="12">
    <source>
        <dbReference type="EMBL" id="MEI4463998.1"/>
    </source>
</evidence>
<dbReference type="EMBL" id="JBAWKY010000008">
    <property type="protein sequence ID" value="MEI4463998.1"/>
    <property type="molecule type" value="Genomic_DNA"/>
</dbReference>
<keyword evidence="6 9" id="KW-1133">Transmembrane helix</keyword>
<gene>
    <name evidence="9 12" type="primary">secE</name>
    <name evidence="10" type="ORF">AS033_16060</name>
    <name evidence="11" type="ORF">RSA11_14450</name>
    <name evidence="12" type="ORF">SZL87_16340</name>
</gene>
<dbReference type="GO" id="GO:0005886">
    <property type="term" value="C:plasma membrane"/>
    <property type="evidence" value="ECO:0007669"/>
    <property type="project" value="UniProtKB-SubCell"/>
</dbReference>
<dbReference type="GO" id="GO:0008320">
    <property type="term" value="F:protein transmembrane transporter activity"/>
    <property type="evidence" value="ECO:0007669"/>
    <property type="project" value="UniProtKB-UniRule"/>
</dbReference>
<sequence>MKFLRDVWNELKKTSWPKRKELTKYTLTVIGMVIFMGVFIFGVDSGLSALMSWLIK</sequence>
<evidence type="ECO:0000256" key="2">
    <source>
        <dbReference type="ARBA" id="ARBA00022448"/>
    </source>
</evidence>
<dbReference type="PANTHER" id="PTHR33910">
    <property type="entry name" value="PROTEIN TRANSLOCASE SUBUNIT SECE"/>
    <property type="match status" value="1"/>
</dbReference>
<dbReference type="HAMAP" id="MF_00422">
    <property type="entry name" value="SecE"/>
    <property type="match status" value="1"/>
</dbReference>
<proteinExistence type="inferred from homology"/>
<dbReference type="InterPro" id="IPR001901">
    <property type="entry name" value="Translocase_SecE/Sec61-g"/>
</dbReference>
<dbReference type="GO" id="GO:0043952">
    <property type="term" value="P:protein transport by the Sec complex"/>
    <property type="evidence" value="ECO:0007669"/>
    <property type="project" value="UniProtKB-UniRule"/>
</dbReference>
<reference evidence="10 13" key="1">
    <citation type="journal article" date="2015" name="Int. J. Syst. Evol. Microbiol.">
        <title>Exiguobacterium enclense sp. nov., isolated from sediment.</title>
        <authorList>
            <person name="Dastager S.G."/>
            <person name="Mawlankar R."/>
            <person name="Sonalkar V.V."/>
            <person name="Thorat M.N."/>
            <person name="Mual P."/>
            <person name="Verma A."/>
            <person name="Krishnamurthi S."/>
            <person name="Tang S.K."/>
            <person name="Li W.J."/>
        </authorList>
    </citation>
    <scope>NUCLEOTIDE SEQUENCE [LARGE SCALE GENOMIC DNA]</scope>
    <source>
        <strain evidence="10 13">NIO-1109</strain>
    </source>
</reference>
<dbReference type="GO" id="GO:0065002">
    <property type="term" value="P:intracellular protein transmembrane transport"/>
    <property type="evidence" value="ECO:0007669"/>
    <property type="project" value="UniProtKB-UniRule"/>
</dbReference>
<organism evidence="10 13">
    <name type="scientific">Exiguobacterium indicum</name>
    <dbReference type="NCBI Taxonomy" id="296995"/>
    <lineage>
        <taxon>Bacteria</taxon>
        <taxon>Bacillati</taxon>
        <taxon>Bacillota</taxon>
        <taxon>Bacilli</taxon>
        <taxon>Bacillales</taxon>
        <taxon>Bacillales Family XII. Incertae Sedis</taxon>
        <taxon>Exiguobacterium</taxon>
    </lineage>
</organism>
<evidence type="ECO:0000256" key="3">
    <source>
        <dbReference type="ARBA" id="ARBA00022475"/>
    </source>
</evidence>
<evidence type="ECO:0000313" key="14">
    <source>
        <dbReference type="Proteomes" id="UP000072605"/>
    </source>
</evidence>
<evidence type="ECO:0000256" key="1">
    <source>
        <dbReference type="ARBA" id="ARBA00004370"/>
    </source>
</evidence>
<evidence type="ECO:0000256" key="4">
    <source>
        <dbReference type="ARBA" id="ARBA00022692"/>
    </source>
</evidence>
<dbReference type="OrthoDB" id="9813233at2"/>
<dbReference type="NCBIfam" id="TIGR00964">
    <property type="entry name" value="secE_bact"/>
    <property type="match status" value="1"/>
</dbReference>
<dbReference type="EMBL" id="LNQL01000008">
    <property type="protein sequence ID" value="KSU47537.1"/>
    <property type="molecule type" value="Genomic_DNA"/>
</dbReference>
<dbReference type="GO" id="GO:0006605">
    <property type="term" value="P:protein targeting"/>
    <property type="evidence" value="ECO:0007669"/>
    <property type="project" value="UniProtKB-UniRule"/>
</dbReference>
<dbReference type="Proteomes" id="UP000053797">
    <property type="component" value="Unassembled WGS sequence"/>
</dbReference>
<keyword evidence="8 9" id="KW-0472">Membrane</keyword>
<comment type="subunit">
    <text evidence="9">Component of the Sec protein translocase complex. Heterotrimer consisting of SecY, SecE and SecG subunits. The heterotrimers can form oligomers, although 1 heterotrimer is thought to be able to translocate proteins. Interacts with the ribosome. Interacts with SecDF, and other proteins may be involved. Interacts with SecA.</text>
</comment>
<evidence type="ECO:0000313" key="10">
    <source>
        <dbReference type="EMBL" id="KSU47537.1"/>
    </source>
</evidence>
<name>A0A0V8GBG3_9BACL</name>
<dbReference type="InterPro" id="IPR038379">
    <property type="entry name" value="SecE_sf"/>
</dbReference>
<dbReference type="EMBL" id="LDQV01000034">
    <property type="protein sequence ID" value="KTR25641.1"/>
    <property type="molecule type" value="Genomic_DNA"/>
</dbReference>
<comment type="similarity">
    <text evidence="9">Belongs to the SecE/SEC61-gamma family.</text>
</comment>
<evidence type="ECO:0000256" key="7">
    <source>
        <dbReference type="ARBA" id="ARBA00023010"/>
    </source>
</evidence>
<comment type="caution">
    <text evidence="10">The sequence shown here is derived from an EMBL/GenBank/DDBJ whole genome shotgun (WGS) entry which is preliminary data.</text>
</comment>
<keyword evidence="7 9" id="KW-0811">Translocation</keyword>
<dbReference type="Proteomes" id="UP000072605">
    <property type="component" value="Unassembled WGS sequence"/>
</dbReference>
<dbReference type="RefSeq" id="WP_023466605.1">
    <property type="nucleotide sequence ID" value="NZ_FMYN01000008.1"/>
</dbReference>
<keyword evidence="5 9" id="KW-0653">Protein transport</keyword>
<keyword evidence="2 9" id="KW-0813">Transport</keyword>
<comment type="subcellular location">
    <subcellularLocation>
        <location evidence="9">Cell membrane</location>
        <topology evidence="9">Single-pass membrane protein</topology>
    </subcellularLocation>
    <subcellularLocation>
        <location evidence="1">Membrane</location>
    </subcellularLocation>
</comment>
<dbReference type="GO" id="GO:0009306">
    <property type="term" value="P:protein secretion"/>
    <property type="evidence" value="ECO:0007669"/>
    <property type="project" value="UniProtKB-UniRule"/>
</dbReference>
<keyword evidence="3 9" id="KW-1003">Cell membrane</keyword>
<evidence type="ECO:0000313" key="11">
    <source>
        <dbReference type="EMBL" id="KTR25641.1"/>
    </source>
</evidence>
<keyword evidence="15" id="KW-1185">Reference proteome</keyword>
<dbReference type="Gene3D" id="1.20.5.1030">
    <property type="entry name" value="Preprotein translocase secy subunit"/>
    <property type="match status" value="1"/>
</dbReference>
<dbReference type="PANTHER" id="PTHR33910:SF1">
    <property type="entry name" value="PROTEIN TRANSLOCASE SUBUNIT SECE"/>
    <property type="match status" value="1"/>
</dbReference>
<evidence type="ECO:0000313" key="15">
    <source>
        <dbReference type="Proteomes" id="UP001387110"/>
    </source>
</evidence>
<dbReference type="GeneID" id="90838873"/>
<evidence type="ECO:0000313" key="13">
    <source>
        <dbReference type="Proteomes" id="UP000053797"/>
    </source>
</evidence>
<accession>A0A0V8GBG3</accession>